<dbReference type="Pfam" id="PF04752">
    <property type="entry name" value="ChaC"/>
    <property type="match status" value="1"/>
</dbReference>
<evidence type="ECO:0000313" key="4">
    <source>
        <dbReference type="Proteomes" id="UP000681075"/>
    </source>
</evidence>
<sequence>MLDGYTQGDALWVFGYGSLMWSPGFPVAERAAALLRGWHRRFCVVSHVYRGTPEKPGLVLGLDRGGACRGLAMRVEPKHAREALDYLWDREMITRVYRPMWREVELAQRKVRAATFVADRAHEHYVPERDPAWAARTIADAIGQNGSNRDYLKATLAELDQLGIHDRHLRAVLAALP</sequence>
<keyword evidence="4" id="KW-1185">Reference proteome</keyword>
<dbReference type="GO" id="GO:0006751">
    <property type="term" value="P:glutathione catabolic process"/>
    <property type="evidence" value="ECO:0007669"/>
    <property type="project" value="InterPro"/>
</dbReference>
<dbReference type="SUPFAM" id="SSF110857">
    <property type="entry name" value="Gamma-glutamyl cyclotransferase-like"/>
    <property type="match status" value="1"/>
</dbReference>
<evidence type="ECO:0000256" key="1">
    <source>
        <dbReference type="ARBA" id="ARBA00012344"/>
    </source>
</evidence>
<dbReference type="PANTHER" id="PTHR12192">
    <property type="entry name" value="CATION TRANSPORT PROTEIN CHAC-RELATED"/>
    <property type="match status" value="1"/>
</dbReference>
<evidence type="ECO:0000256" key="2">
    <source>
        <dbReference type="ARBA" id="ARBA00023239"/>
    </source>
</evidence>
<dbReference type="EC" id="4.3.2.7" evidence="1"/>
<dbReference type="GO" id="GO:0061928">
    <property type="term" value="F:glutathione specific gamma-glutamylcyclotransferase activity"/>
    <property type="evidence" value="ECO:0007669"/>
    <property type="project" value="UniProtKB-EC"/>
</dbReference>
<organism evidence="3 4">
    <name type="scientific">Roseiterribacter gracilis</name>
    <dbReference type="NCBI Taxonomy" id="2812848"/>
    <lineage>
        <taxon>Bacteria</taxon>
        <taxon>Pseudomonadati</taxon>
        <taxon>Pseudomonadota</taxon>
        <taxon>Alphaproteobacteria</taxon>
        <taxon>Rhodospirillales</taxon>
        <taxon>Roseiterribacteraceae</taxon>
        <taxon>Roseiterribacter</taxon>
    </lineage>
</organism>
<dbReference type="InterPro" id="IPR006840">
    <property type="entry name" value="ChaC"/>
</dbReference>
<keyword evidence="2" id="KW-0456">Lyase</keyword>
<protein>
    <recommendedName>
        <fullName evidence="1">glutathione-specific gamma-glutamylcyclotransferase</fullName>
        <ecNumber evidence="1">4.3.2.7</ecNumber>
    </recommendedName>
</protein>
<gene>
    <name evidence="3" type="primary">chaC</name>
    <name evidence="3" type="ORF">TMPK1_10530</name>
</gene>
<name>A0A8S8XC68_9PROT</name>
<accession>A0A8S8XC68</accession>
<dbReference type="InterPro" id="IPR013024">
    <property type="entry name" value="GGCT-like"/>
</dbReference>
<dbReference type="InterPro" id="IPR036568">
    <property type="entry name" value="GGCT-like_sf"/>
</dbReference>
<dbReference type="Gene3D" id="3.10.490.10">
    <property type="entry name" value="Gamma-glutamyl cyclotransferase-like"/>
    <property type="match status" value="1"/>
</dbReference>
<dbReference type="AlphaFoldDB" id="A0A8S8XC68"/>
<dbReference type="EMBL" id="BOPV01000001">
    <property type="protein sequence ID" value="GIL38816.1"/>
    <property type="molecule type" value="Genomic_DNA"/>
</dbReference>
<comment type="caution">
    <text evidence="3">The sequence shown here is derived from an EMBL/GenBank/DDBJ whole genome shotgun (WGS) entry which is preliminary data.</text>
</comment>
<reference evidence="3" key="1">
    <citation type="submission" date="2021-02" db="EMBL/GenBank/DDBJ databases">
        <title>Genome sequence of Rhodospirillales sp. strain TMPK1 isolated from soil.</title>
        <authorList>
            <person name="Nakai R."/>
            <person name="Kusada H."/>
            <person name="Tamaki H."/>
        </authorList>
    </citation>
    <scope>NUCLEOTIDE SEQUENCE</scope>
    <source>
        <strain evidence="3">TMPK1</strain>
    </source>
</reference>
<dbReference type="GO" id="GO:0005737">
    <property type="term" value="C:cytoplasm"/>
    <property type="evidence" value="ECO:0007669"/>
    <property type="project" value="TreeGrafter"/>
</dbReference>
<dbReference type="Proteomes" id="UP000681075">
    <property type="component" value="Unassembled WGS sequence"/>
</dbReference>
<evidence type="ECO:0000313" key="3">
    <source>
        <dbReference type="EMBL" id="GIL38816.1"/>
    </source>
</evidence>
<dbReference type="PANTHER" id="PTHR12192:SF2">
    <property type="entry name" value="GLUTATHIONE-SPECIFIC GAMMA-GLUTAMYLCYCLOTRANSFERASE 2"/>
    <property type="match status" value="1"/>
</dbReference>
<proteinExistence type="predicted"/>
<dbReference type="CDD" id="cd06661">
    <property type="entry name" value="GGCT_like"/>
    <property type="match status" value="1"/>
</dbReference>